<sequence>MTPLSIISRVSPSLPRLQSLPRSLHSFSPPISAGRDSTIHSLSRLSLSLSPPISVATPPSNLFLETHPPPPNPLQRCPHPRPWNW</sequence>
<proteinExistence type="predicted"/>
<feature type="region of interest" description="Disordered" evidence="1">
    <location>
        <begin position="59"/>
        <end position="85"/>
    </location>
</feature>
<reference evidence="2" key="1">
    <citation type="submission" date="2023-07" db="EMBL/GenBank/DDBJ databases">
        <title>draft genome sequence of fig (Ficus carica).</title>
        <authorList>
            <person name="Takahashi T."/>
            <person name="Nishimura K."/>
        </authorList>
    </citation>
    <scope>NUCLEOTIDE SEQUENCE</scope>
</reference>
<name>A0AA88ELH7_FICCA</name>
<keyword evidence="3" id="KW-1185">Reference proteome</keyword>
<gene>
    <name evidence="2" type="ORF">TIFTF001_054370</name>
</gene>
<evidence type="ECO:0000256" key="1">
    <source>
        <dbReference type="SAM" id="MobiDB-lite"/>
    </source>
</evidence>
<evidence type="ECO:0000313" key="2">
    <source>
        <dbReference type="EMBL" id="GMN73951.1"/>
    </source>
</evidence>
<evidence type="ECO:0000313" key="3">
    <source>
        <dbReference type="Proteomes" id="UP001187192"/>
    </source>
</evidence>
<organism evidence="2 3">
    <name type="scientific">Ficus carica</name>
    <name type="common">Common fig</name>
    <dbReference type="NCBI Taxonomy" id="3494"/>
    <lineage>
        <taxon>Eukaryota</taxon>
        <taxon>Viridiplantae</taxon>
        <taxon>Streptophyta</taxon>
        <taxon>Embryophyta</taxon>
        <taxon>Tracheophyta</taxon>
        <taxon>Spermatophyta</taxon>
        <taxon>Magnoliopsida</taxon>
        <taxon>eudicotyledons</taxon>
        <taxon>Gunneridae</taxon>
        <taxon>Pentapetalae</taxon>
        <taxon>rosids</taxon>
        <taxon>fabids</taxon>
        <taxon>Rosales</taxon>
        <taxon>Moraceae</taxon>
        <taxon>Ficeae</taxon>
        <taxon>Ficus</taxon>
    </lineage>
</organism>
<dbReference type="Proteomes" id="UP001187192">
    <property type="component" value="Unassembled WGS sequence"/>
</dbReference>
<protein>
    <submittedName>
        <fullName evidence="2">Uncharacterized protein</fullName>
    </submittedName>
</protein>
<dbReference type="AlphaFoldDB" id="A0AA88ELH7"/>
<dbReference type="EMBL" id="BTGU01014509">
    <property type="protein sequence ID" value="GMN73951.1"/>
    <property type="molecule type" value="Genomic_DNA"/>
</dbReference>
<comment type="caution">
    <text evidence="2">The sequence shown here is derived from an EMBL/GenBank/DDBJ whole genome shotgun (WGS) entry which is preliminary data.</text>
</comment>
<accession>A0AA88ELH7</accession>